<sequence>MDQLALLFVVLFGAVLAEPLSRRIGLAPAVTMTVFGCVLAVIPAVPNIRIEPKLILPLVLPPLLYAAARRTSFREFAASWQAITARAVALVLVTAAAVAAAFHALHVAVPVAAAVALGALVAPPDPIAATALASRLGLPRRLVSVLEGEGLFNDVTAIVVYGVAVEAVVTGHFSAWHAVGAFLLSALIAVAGGTVLGWAASRLMEHLDEAVWKVAFSLLVPFAAYGLAEAFEASGVLAVLVSALYLTEQAAATDDSSYRLVGDSVWDVIELLVSGFAFGLIGLELATVLATTGTSWTGMLGSAAAVVAVVVLLRLAWLLVTWWAFTSRRREHTVDEPYTWQETIVTWWAGMRGVASVALALALPLTTEHGAAFPYRSEIMVTAFGVVLFTLLVQGPTLPLVVRWTGVTADTAVERRLERELMTRVLRAELARLKEIAGSRDDIPDEVYERLRGAFVQRLAQADPEAADEEVLAGARRTMRKAGMMREIQQDVLAAGRREALAARREGAMPPDLVDRLMRRLDLRSERP</sequence>
<feature type="transmembrane region" description="Helical" evidence="10">
    <location>
        <begin position="303"/>
        <end position="325"/>
    </location>
</feature>
<dbReference type="NCBIfam" id="TIGR00831">
    <property type="entry name" value="a_cpa1"/>
    <property type="match status" value="1"/>
</dbReference>
<dbReference type="AlphaFoldDB" id="A0A6I4W7T9"/>
<keyword evidence="3 10" id="KW-1003">Cell membrane</keyword>
<evidence type="ECO:0000256" key="3">
    <source>
        <dbReference type="ARBA" id="ARBA00022475"/>
    </source>
</evidence>
<name>A0A6I4W7T9_9ACTN</name>
<feature type="transmembrane region" description="Helical" evidence="10">
    <location>
        <begin position="268"/>
        <end position="291"/>
    </location>
</feature>
<dbReference type="EMBL" id="WUTW01000004">
    <property type="protein sequence ID" value="MXQ66187.1"/>
    <property type="molecule type" value="Genomic_DNA"/>
</dbReference>
<dbReference type="GO" id="GO:0015386">
    <property type="term" value="F:potassium:proton antiporter activity"/>
    <property type="evidence" value="ECO:0007669"/>
    <property type="project" value="TreeGrafter"/>
</dbReference>
<dbReference type="PANTHER" id="PTHR10110:SF86">
    <property type="entry name" value="SODIUM_HYDROGEN EXCHANGER 7"/>
    <property type="match status" value="1"/>
</dbReference>
<dbReference type="RefSeq" id="WP_161104409.1">
    <property type="nucleotide sequence ID" value="NZ_JBHLYI010000007.1"/>
</dbReference>
<evidence type="ECO:0000256" key="5">
    <source>
        <dbReference type="ARBA" id="ARBA00022989"/>
    </source>
</evidence>
<gene>
    <name evidence="12" type="ORF">GQ466_19395</name>
</gene>
<keyword evidence="2 10" id="KW-0813">Transport</keyword>
<organism evidence="12 13">
    <name type="scientific">Actinomadura rayongensis</name>
    <dbReference type="NCBI Taxonomy" id="1429076"/>
    <lineage>
        <taxon>Bacteria</taxon>
        <taxon>Bacillati</taxon>
        <taxon>Actinomycetota</taxon>
        <taxon>Actinomycetes</taxon>
        <taxon>Streptosporangiales</taxon>
        <taxon>Thermomonosporaceae</taxon>
        <taxon>Actinomadura</taxon>
    </lineage>
</organism>
<dbReference type="InterPro" id="IPR004705">
    <property type="entry name" value="Cation/H_exchanger_CPA1_bac"/>
</dbReference>
<keyword evidence="4 10" id="KW-0812">Transmembrane</keyword>
<dbReference type="GO" id="GO:0098719">
    <property type="term" value="P:sodium ion import across plasma membrane"/>
    <property type="evidence" value="ECO:0007669"/>
    <property type="project" value="TreeGrafter"/>
</dbReference>
<dbReference type="InterPro" id="IPR006153">
    <property type="entry name" value="Cation/H_exchanger_TM"/>
</dbReference>
<dbReference type="GO" id="GO:0005886">
    <property type="term" value="C:plasma membrane"/>
    <property type="evidence" value="ECO:0007669"/>
    <property type="project" value="UniProtKB-SubCell"/>
</dbReference>
<keyword evidence="7 10" id="KW-0406">Ion transport</keyword>
<comment type="function">
    <text evidence="10">Na(+)/H(+) antiporter that extrudes sodium in exchange for external protons.</text>
</comment>
<keyword evidence="13" id="KW-1185">Reference proteome</keyword>
<dbReference type="Proteomes" id="UP000431901">
    <property type="component" value="Unassembled WGS sequence"/>
</dbReference>
<evidence type="ECO:0000256" key="9">
    <source>
        <dbReference type="ARBA" id="ARBA00023201"/>
    </source>
</evidence>
<evidence type="ECO:0000256" key="4">
    <source>
        <dbReference type="ARBA" id="ARBA00022692"/>
    </source>
</evidence>
<dbReference type="InterPro" id="IPR018422">
    <property type="entry name" value="Cation/H_exchanger_CPA1"/>
</dbReference>
<keyword evidence="10" id="KW-0050">Antiport</keyword>
<keyword evidence="8 10" id="KW-0472">Membrane</keyword>
<reference evidence="12 13" key="1">
    <citation type="submission" date="2019-12" db="EMBL/GenBank/DDBJ databases">
        <title>Nocardia macrotermitis sp. nov. and Nocardia aurantia sp. nov., isolated from the gut of the fungus growing-termite Macrotermes natalensis.</title>
        <authorList>
            <person name="Christine B."/>
            <person name="Rene B."/>
        </authorList>
    </citation>
    <scope>NUCLEOTIDE SEQUENCE [LARGE SCALE GENOMIC DNA]</scope>
    <source>
        <strain evidence="12 13">DSM 102126</strain>
    </source>
</reference>
<feature type="domain" description="Cation/H+ exchanger transmembrane" evidence="11">
    <location>
        <begin position="14"/>
        <end position="404"/>
    </location>
</feature>
<evidence type="ECO:0000256" key="2">
    <source>
        <dbReference type="ARBA" id="ARBA00022448"/>
    </source>
</evidence>
<evidence type="ECO:0000256" key="10">
    <source>
        <dbReference type="RuleBase" id="RU366002"/>
    </source>
</evidence>
<feature type="transmembrane region" description="Helical" evidence="10">
    <location>
        <begin position="345"/>
        <end position="367"/>
    </location>
</feature>
<dbReference type="GO" id="GO:0015385">
    <property type="term" value="F:sodium:proton antiporter activity"/>
    <property type="evidence" value="ECO:0007669"/>
    <property type="project" value="InterPro"/>
</dbReference>
<feature type="transmembrane region" description="Helical" evidence="10">
    <location>
        <begin position="150"/>
        <end position="169"/>
    </location>
</feature>
<proteinExistence type="inferred from homology"/>
<comment type="similarity">
    <text evidence="10">Belongs to the monovalent cation:proton antiporter 1 (CPA1) transporter (TC 2.A.36) family.</text>
</comment>
<keyword evidence="9 10" id="KW-0739">Sodium transport</keyword>
<feature type="transmembrane region" description="Helical" evidence="10">
    <location>
        <begin position="111"/>
        <end position="138"/>
    </location>
</feature>
<keyword evidence="5 10" id="KW-1133">Transmembrane helix</keyword>
<feature type="transmembrane region" description="Helical" evidence="10">
    <location>
        <begin position="83"/>
        <end position="105"/>
    </location>
</feature>
<evidence type="ECO:0000256" key="1">
    <source>
        <dbReference type="ARBA" id="ARBA00004651"/>
    </source>
</evidence>
<comment type="caution">
    <text evidence="10">Lacks conserved residue(s) required for the propagation of feature annotation.</text>
</comment>
<feature type="transmembrane region" description="Helical" evidence="10">
    <location>
        <begin position="27"/>
        <end position="45"/>
    </location>
</feature>
<accession>A0A6I4W7T9</accession>
<keyword evidence="6 10" id="KW-0915">Sodium</keyword>
<comment type="subcellular location">
    <subcellularLocation>
        <location evidence="1 10">Cell membrane</location>
        <topology evidence="1 10">Multi-pass membrane protein</topology>
    </subcellularLocation>
</comment>
<protein>
    <submittedName>
        <fullName evidence="12">Na+/H+ antiporter</fullName>
    </submittedName>
</protein>
<feature type="transmembrane region" description="Helical" evidence="10">
    <location>
        <begin position="379"/>
        <end position="402"/>
    </location>
</feature>
<evidence type="ECO:0000313" key="13">
    <source>
        <dbReference type="Proteomes" id="UP000431901"/>
    </source>
</evidence>
<feature type="transmembrane region" description="Helical" evidence="10">
    <location>
        <begin position="175"/>
        <end position="198"/>
    </location>
</feature>
<dbReference type="OrthoDB" id="57886at2"/>
<dbReference type="Gene3D" id="6.10.140.1330">
    <property type="match status" value="1"/>
</dbReference>
<dbReference type="Pfam" id="PF00999">
    <property type="entry name" value="Na_H_Exchanger"/>
    <property type="match status" value="1"/>
</dbReference>
<evidence type="ECO:0000313" key="12">
    <source>
        <dbReference type="EMBL" id="MXQ66187.1"/>
    </source>
</evidence>
<dbReference type="PANTHER" id="PTHR10110">
    <property type="entry name" value="SODIUM/HYDROGEN EXCHANGER"/>
    <property type="match status" value="1"/>
</dbReference>
<evidence type="ECO:0000256" key="6">
    <source>
        <dbReference type="ARBA" id="ARBA00023053"/>
    </source>
</evidence>
<comment type="caution">
    <text evidence="12">The sequence shown here is derived from an EMBL/GenBank/DDBJ whole genome shotgun (WGS) entry which is preliminary data.</text>
</comment>
<evidence type="ECO:0000256" key="7">
    <source>
        <dbReference type="ARBA" id="ARBA00023065"/>
    </source>
</evidence>
<dbReference type="GO" id="GO:0051453">
    <property type="term" value="P:regulation of intracellular pH"/>
    <property type="evidence" value="ECO:0007669"/>
    <property type="project" value="TreeGrafter"/>
</dbReference>
<evidence type="ECO:0000259" key="11">
    <source>
        <dbReference type="Pfam" id="PF00999"/>
    </source>
</evidence>
<evidence type="ECO:0000256" key="8">
    <source>
        <dbReference type="ARBA" id="ARBA00023136"/>
    </source>
</evidence>